<keyword evidence="2" id="KW-1003">Cell membrane</keyword>
<keyword evidence="3 6" id="KW-0812">Transmembrane</keyword>
<name>A0A3A4NW06_ABYX5</name>
<dbReference type="Proteomes" id="UP000265882">
    <property type="component" value="Unassembled WGS sequence"/>
</dbReference>
<evidence type="ECO:0000256" key="2">
    <source>
        <dbReference type="ARBA" id="ARBA00022475"/>
    </source>
</evidence>
<sequence length="133" mass="14559">MSELIQRAVELPWAYIMSTLVIRFVGVFIVLAILMIGMQLLGSIVSRLVSQEGRRKKEAERQKEPGLAEAPELELGEEEIAAAIGAAIAFSMESGPFVRPIPRESTNNGTWALAGRIALMGRRLSAGTQKRTH</sequence>
<dbReference type="GO" id="GO:0015081">
    <property type="term" value="F:sodium ion transmembrane transporter activity"/>
    <property type="evidence" value="ECO:0007669"/>
    <property type="project" value="InterPro"/>
</dbReference>
<feature type="transmembrane region" description="Helical" evidence="6">
    <location>
        <begin position="20"/>
        <end position="45"/>
    </location>
</feature>
<accession>A0A3A4NW06</accession>
<dbReference type="Pfam" id="PF04277">
    <property type="entry name" value="OAD_gamma"/>
    <property type="match status" value="1"/>
</dbReference>
<evidence type="ECO:0000256" key="3">
    <source>
        <dbReference type="ARBA" id="ARBA00022692"/>
    </source>
</evidence>
<evidence type="ECO:0000313" key="7">
    <source>
        <dbReference type="EMBL" id="RJP22755.1"/>
    </source>
</evidence>
<dbReference type="EMBL" id="QZKU01000054">
    <property type="protein sequence ID" value="RJP22755.1"/>
    <property type="molecule type" value="Genomic_DNA"/>
</dbReference>
<dbReference type="AlphaFoldDB" id="A0A3A4NW06"/>
<evidence type="ECO:0000256" key="4">
    <source>
        <dbReference type="ARBA" id="ARBA00022989"/>
    </source>
</evidence>
<evidence type="ECO:0000256" key="5">
    <source>
        <dbReference type="ARBA" id="ARBA00023136"/>
    </source>
</evidence>
<reference evidence="7 8" key="1">
    <citation type="journal article" date="2017" name="ISME J.">
        <title>Energy and carbon metabolisms in a deep terrestrial subsurface fluid microbial community.</title>
        <authorList>
            <person name="Momper L."/>
            <person name="Jungbluth S.P."/>
            <person name="Lee M.D."/>
            <person name="Amend J.P."/>
        </authorList>
    </citation>
    <scope>NUCLEOTIDE SEQUENCE [LARGE SCALE GENOMIC DNA]</scope>
    <source>
        <strain evidence="7">SURF_5</strain>
    </source>
</reference>
<dbReference type="GO" id="GO:0036376">
    <property type="term" value="P:sodium ion export across plasma membrane"/>
    <property type="evidence" value="ECO:0007669"/>
    <property type="project" value="InterPro"/>
</dbReference>
<dbReference type="GO" id="GO:0005886">
    <property type="term" value="C:plasma membrane"/>
    <property type="evidence" value="ECO:0007669"/>
    <property type="project" value="UniProtKB-SubCell"/>
</dbReference>
<keyword evidence="5 6" id="KW-0472">Membrane</keyword>
<protein>
    <submittedName>
        <fullName evidence="7">Uncharacterized protein</fullName>
    </submittedName>
</protein>
<comment type="subcellular location">
    <subcellularLocation>
        <location evidence="1">Cell membrane</location>
    </subcellularLocation>
</comment>
<proteinExistence type="predicted"/>
<gene>
    <name evidence="7" type="ORF">C4520_07815</name>
</gene>
<dbReference type="InterPro" id="IPR005899">
    <property type="entry name" value="Na_pump_deCOase"/>
</dbReference>
<evidence type="ECO:0000313" key="8">
    <source>
        <dbReference type="Proteomes" id="UP000265882"/>
    </source>
</evidence>
<comment type="caution">
    <text evidence="7">The sequence shown here is derived from an EMBL/GenBank/DDBJ whole genome shotgun (WGS) entry which is preliminary data.</text>
</comment>
<evidence type="ECO:0000256" key="1">
    <source>
        <dbReference type="ARBA" id="ARBA00004236"/>
    </source>
</evidence>
<evidence type="ECO:0000256" key="6">
    <source>
        <dbReference type="SAM" id="Phobius"/>
    </source>
</evidence>
<organism evidence="7 8">
    <name type="scientific">Abyssobacteria bacterium (strain SURF_5)</name>
    <dbReference type="NCBI Taxonomy" id="2093360"/>
    <lineage>
        <taxon>Bacteria</taxon>
        <taxon>Pseudomonadati</taxon>
        <taxon>Candidatus Hydrogenedentota</taxon>
        <taxon>Candidatus Abyssobacteria</taxon>
    </lineage>
</organism>
<keyword evidence="4 6" id="KW-1133">Transmembrane helix</keyword>